<dbReference type="Proteomes" id="UP001201980">
    <property type="component" value="Unassembled WGS sequence"/>
</dbReference>
<evidence type="ECO:0000256" key="2">
    <source>
        <dbReference type="ARBA" id="ARBA00022692"/>
    </source>
</evidence>
<feature type="transmembrane region" description="Helical" evidence="7">
    <location>
        <begin position="86"/>
        <end position="110"/>
    </location>
</feature>
<evidence type="ECO:0000256" key="7">
    <source>
        <dbReference type="SAM" id="Phobius"/>
    </source>
</evidence>
<feature type="region of interest" description="Disordered" evidence="6">
    <location>
        <begin position="330"/>
        <end position="475"/>
    </location>
</feature>
<dbReference type="Pfam" id="PF20684">
    <property type="entry name" value="Fung_rhodopsin"/>
    <property type="match status" value="1"/>
</dbReference>
<evidence type="ECO:0000256" key="1">
    <source>
        <dbReference type="ARBA" id="ARBA00004141"/>
    </source>
</evidence>
<dbReference type="AlphaFoldDB" id="A0AAD5RPY3"/>
<proteinExistence type="inferred from homology"/>
<evidence type="ECO:0000259" key="8">
    <source>
        <dbReference type="Pfam" id="PF20684"/>
    </source>
</evidence>
<dbReference type="PANTHER" id="PTHR33048:SF42">
    <property type="entry name" value="INTEGRAL MEMBRANE PROTEIN"/>
    <property type="match status" value="1"/>
</dbReference>
<evidence type="ECO:0000256" key="6">
    <source>
        <dbReference type="SAM" id="MobiDB-lite"/>
    </source>
</evidence>
<feature type="transmembrane region" description="Helical" evidence="7">
    <location>
        <begin position="191"/>
        <end position="208"/>
    </location>
</feature>
<feature type="transmembrane region" description="Helical" evidence="7">
    <location>
        <begin position="220"/>
        <end position="238"/>
    </location>
</feature>
<feature type="domain" description="Rhodopsin" evidence="8">
    <location>
        <begin position="25"/>
        <end position="163"/>
    </location>
</feature>
<feature type="transmembrane region" description="Helical" evidence="7">
    <location>
        <begin position="43"/>
        <end position="66"/>
    </location>
</feature>
<keyword evidence="10" id="KW-1185">Reference proteome</keyword>
<feature type="compositionally biased region" description="Basic residues" evidence="6">
    <location>
        <begin position="342"/>
        <end position="356"/>
    </location>
</feature>
<feature type="transmembrane region" description="Helical" evidence="7">
    <location>
        <begin position="12"/>
        <end position="31"/>
    </location>
</feature>
<dbReference type="EMBL" id="JAKWBI020000180">
    <property type="protein sequence ID" value="KAJ2900052.1"/>
    <property type="molecule type" value="Genomic_DNA"/>
</dbReference>
<evidence type="ECO:0000256" key="3">
    <source>
        <dbReference type="ARBA" id="ARBA00022989"/>
    </source>
</evidence>
<dbReference type="PANTHER" id="PTHR33048">
    <property type="entry name" value="PTH11-LIKE INTEGRAL MEMBRANE PROTEIN (AFU_ORTHOLOGUE AFUA_5G11245)"/>
    <property type="match status" value="1"/>
</dbReference>
<organism evidence="9 10">
    <name type="scientific">Zalerion maritima</name>
    <dbReference type="NCBI Taxonomy" id="339359"/>
    <lineage>
        <taxon>Eukaryota</taxon>
        <taxon>Fungi</taxon>
        <taxon>Dikarya</taxon>
        <taxon>Ascomycota</taxon>
        <taxon>Pezizomycotina</taxon>
        <taxon>Sordariomycetes</taxon>
        <taxon>Lulworthiomycetidae</taxon>
        <taxon>Lulworthiales</taxon>
        <taxon>Lulworthiaceae</taxon>
        <taxon>Zalerion</taxon>
    </lineage>
</organism>
<evidence type="ECO:0000256" key="4">
    <source>
        <dbReference type="ARBA" id="ARBA00023136"/>
    </source>
</evidence>
<evidence type="ECO:0000313" key="10">
    <source>
        <dbReference type="Proteomes" id="UP001201980"/>
    </source>
</evidence>
<reference evidence="9" key="1">
    <citation type="submission" date="2022-07" db="EMBL/GenBank/DDBJ databases">
        <title>Draft genome sequence of Zalerion maritima ATCC 34329, a (micro)plastics degrading marine fungus.</title>
        <authorList>
            <person name="Paco A."/>
            <person name="Goncalves M.F.M."/>
            <person name="Rocha-Santos T.A.P."/>
            <person name="Alves A."/>
        </authorList>
    </citation>
    <scope>NUCLEOTIDE SEQUENCE</scope>
    <source>
        <strain evidence="9">ATCC 34329</strain>
    </source>
</reference>
<dbReference type="InterPro" id="IPR052337">
    <property type="entry name" value="SAT4-like"/>
</dbReference>
<keyword evidence="4 7" id="KW-0472">Membrane</keyword>
<feature type="compositionally biased region" description="Basic and acidic residues" evidence="6">
    <location>
        <begin position="372"/>
        <end position="383"/>
    </location>
</feature>
<gene>
    <name evidence="9" type="ORF">MKZ38_002670</name>
</gene>
<keyword evidence="2 7" id="KW-0812">Transmembrane</keyword>
<feature type="compositionally biased region" description="Basic and acidic residues" evidence="6">
    <location>
        <begin position="415"/>
        <end position="428"/>
    </location>
</feature>
<evidence type="ECO:0000256" key="5">
    <source>
        <dbReference type="ARBA" id="ARBA00038359"/>
    </source>
</evidence>
<evidence type="ECO:0000313" key="9">
    <source>
        <dbReference type="EMBL" id="KAJ2900052.1"/>
    </source>
</evidence>
<keyword evidence="3 7" id="KW-1133">Transmembrane helix</keyword>
<feature type="transmembrane region" description="Helical" evidence="7">
    <location>
        <begin position="122"/>
        <end position="142"/>
    </location>
</feature>
<comment type="similarity">
    <text evidence="5">Belongs to the SAT4 family.</text>
</comment>
<name>A0AAD5RPY3_9PEZI</name>
<sequence>MDDNGPRLRISVWVLLSLATIFMAARFYAKIARGRGLWWDDHIMLASWCMILIDVICITSLVALGIGRHQWDLPDMTASESVKFNLLSALSGTFSILATVWSKTSFAVTLLRITEGKTKMGIWAAIVSMNLFMGGSVLLTWIHCQPMEKVLKPWVEGQCWDTFKVTKYHIFSGEGCLTEGRALTGGNAGRTAYSAAADIILSILPWFLVMHLQMKLKEKLGVGVAMSLGLFAGATGVVKCAQLPQLWSQDFSCKLLRLPLLLLLPPPARAALTRQPANYYDCYLPFLPADVGANLQIWGVAEPAVTVVAASIPVLRVFFRDVQSSFNKYYGSPGGGRSGSASRHHTGTRTRTRTNGRTRLQDGNNTLVVGGDDARRSENRIDRYAVGGGSKTRKGGGGDDDGSEKSILGGPGKIVKTEEIAVVWKDKDDEGTETEGGSMHTGGDGMSGRMVGRRSGEGSGGGNPGAGYEMKRLDS</sequence>
<protein>
    <recommendedName>
        <fullName evidence="8">Rhodopsin domain-containing protein</fullName>
    </recommendedName>
</protein>
<dbReference type="InterPro" id="IPR049326">
    <property type="entry name" value="Rhodopsin_dom_fungi"/>
</dbReference>
<comment type="caution">
    <text evidence="9">The sequence shown here is derived from an EMBL/GenBank/DDBJ whole genome shotgun (WGS) entry which is preliminary data.</text>
</comment>
<comment type="subcellular location">
    <subcellularLocation>
        <location evidence="1">Membrane</location>
        <topology evidence="1">Multi-pass membrane protein</topology>
    </subcellularLocation>
</comment>
<dbReference type="GO" id="GO:0016020">
    <property type="term" value="C:membrane"/>
    <property type="evidence" value="ECO:0007669"/>
    <property type="project" value="UniProtKB-SubCell"/>
</dbReference>
<accession>A0AAD5RPY3</accession>